<dbReference type="Pfam" id="PF14388">
    <property type="entry name" value="DUF4419"/>
    <property type="match status" value="1"/>
</dbReference>
<feature type="region of interest" description="Disordered" evidence="1">
    <location>
        <begin position="376"/>
        <end position="399"/>
    </location>
</feature>
<gene>
    <name evidence="2" type="ORF">BDV96DRAFT_507800</name>
</gene>
<evidence type="ECO:0000313" key="2">
    <source>
        <dbReference type="EMBL" id="KAF2106439.1"/>
    </source>
</evidence>
<organism evidence="2 3">
    <name type="scientific">Lophiotrema nucula</name>
    <dbReference type="NCBI Taxonomy" id="690887"/>
    <lineage>
        <taxon>Eukaryota</taxon>
        <taxon>Fungi</taxon>
        <taxon>Dikarya</taxon>
        <taxon>Ascomycota</taxon>
        <taxon>Pezizomycotina</taxon>
        <taxon>Dothideomycetes</taxon>
        <taxon>Pleosporomycetidae</taxon>
        <taxon>Pleosporales</taxon>
        <taxon>Lophiotremataceae</taxon>
        <taxon>Lophiotrema</taxon>
    </lineage>
</organism>
<dbReference type="InterPro" id="IPR025533">
    <property type="entry name" value="DUF4419"/>
</dbReference>
<proteinExistence type="predicted"/>
<evidence type="ECO:0000313" key="3">
    <source>
        <dbReference type="Proteomes" id="UP000799770"/>
    </source>
</evidence>
<dbReference type="EMBL" id="ML977362">
    <property type="protein sequence ID" value="KAF2106439.1"/>
    <property type="molecule type" value="Genomic_DNA"/>
</dbReference>
<reference evidence="2" key="1">
    <citation type="journal article" date="2020" name="Stud. Mycol.">
        <title>101 Dothideomycetes genomes: a test case for predicting lifestyles and emergence of pathogens.</title>
        <authorList>
            <person name="Haridas S."/>
            <person name="Albert R."/>
            <person name="Binder M."/>
            <person name="Bloem J."/>
            <person name="Labutti K."/>
            <person name="Salamov A."/>
            <person name="Andreopoulos B."/>
            <person name="Baker S."/>
            <person name="Barry K."/>
            <person name="Bills G."/>
            <person name="Bluhm B."/>
            <person name="Cannon C."/>
            <person name="Castanera R."/>
            <person name="Culley D."/>
            <person name="Daum C."/>
            <person name="Ezra D."/>
            <person name="Gonzalez J."/>
            <person name="Henrissat B."/>
            <person name="Kuo A."/>
            <person name="Liang C."/>
            <person name="Lipzen A."/>
            <person name="Lutzoni F."/>
            <person name="Magnuson J."/>
            <person name="Mondo S."/>
            <person name="Nolan M."/>
            <person name="Ohm R."/>
            <person name="Pangilinan J."/>
            <person name="Park H.-J."/>
            <person name="Ramirez L."/>
            <person name="Alfaro M."/>
            <person name="Sun H."/>
            <person name="Tritt A."/>
            <person name="Yoshinaga Y."/>
            <person name="Zwiers L.-H."/>
            <person name="Turgeon B."/>
            <person name="Goodwin S."/>
            <person name="Spatafora J."/>
            <person name="Crous P."/>
            <person name="Grigoriev I."/>
        </authorList>
    </citation>
    <scope>NUCLEOTIDE SEQUENCE</scope>
    <source>
        <strain evidence="2">CBS 627.86</strain>
    </source>
</reference>
<dbReference type="AlphaFoldDB" id="A0A6A5YGP9"/>
<name>A0A6A5YGP9_9PLEO</name>
<accession>A0A6A5YGP9</accession>
<dbReference type="PANTHER" id="PTHR31252:SF11">
    <property type="entry name" value="DUF4419 DOMAIN-CONTAINING PROTEIN"/>
    <property type="match status" value="1"/>
</dbReference>
<protein>
    <submittedName>
        <fullName evidence="2">Uncharacterized protein</fullName>
    </submittedName>
</protein>
<keyword evidence="3" id="KW-1185">Reference proteome</keyword>
<dbReference type="OrthoDB" id="9978173at2759"/>
<dbReference type="PANTHER" id="PTHR31252">
    <property type="entry name" value="DUF4419 DOMAIN-CONTAINING PROTEIN"/>
    <property type="match status" value="1"/>
</dbReference>
<dbReference type="Proteomes" id="UP000799770">
    <property type="component" value="Unassembled WGS sequence"/>
</dbReference>
<evidence type="ECO:0000256" key="1">
    <source>
        <dbReference type="SAM" id="MobiDB-lite"/>
    </source>
</evidence>
<sequence>MAFNEHIFIFPAESLPGHNKDSPVTTTEDLLERASAHWSLNRTELRPIQTTSLTPLHPPIVHYKNGFVHGSIRAFEQGLNLMLRPDDVWLAIIVQLRLYFNGKVGDLRSKLAIKTYKEHPVANTHTAVIETNVVGKCHPAFKSANGFTDPEMRRWIRPEFTTTTPRDVSIADMVMLSEVSTDFERYHFPNGKAPSVTLLGTPTDWDKILRRVDCLPEYGEGCAEWAKLLIAVLKRMVATFYTPDSLELKEFWKNISKKVHVGSDGDNEMETISGWITAFSYWNEEGRRVQDFVNTYSMRVYTLDGVRFPVIRPTQVASGVVQASVKLHRSATNTIQNCTLITGCFGMQVSPLADGTTFRPFFGYWVLPNSAAEVTDATTSHQSSHNQPHELGGRSVSNP</sequence>
<feature type="compositionally biased region" description="Polar residues" evidence="1">
    <location>
        <begin position="376"/>
        <end position="386"/>
    </location>
</feature>